<dbReference type="HOGENOM" id="CLU_083674_0_0_1"/>
<keyword evidence="3" id="KW-0813">Transport</keyword>
<keyword evidence="5" id="KW-0375">Hydrogen ion transport</keyword>
<keyword evidence="4" id="KW-0138">CF(0)</keyword>
<evidence type="ECO:0000313" key="10">
    <source>
        <dbReference type="EMBL" id="EWC48685.1"/>
    </source>
</evidence>
<gene>
    <name evidence="10" type="ORF">DRE_01907</name>
</gene>
<keyword evidence="7" id="KW-0496">Mitochondrion</keyword>
<keyword evidence="9" id="KW-0066">ATP synthesis</keyword>
<dbReference type="GO" id="GO:0045259">
    <property type="term" value="C:proton-transporting ATP synthase complex"/>
    <property type="evidence" value="ECO:0007669"/>
    <property type="project" value="UniProtKB-KW"/>
</dbReference>
<protein>
    <recommendedName>
        <fullName evidence="12">Mitochondrial F1F0-ATP synthase g subunit</fullName>
    </recommendedName>
</protein>
<dbReference type="InterPro" id="IPR006808">
    <property type="entry name" value="ATP_synth_F0_gsu_mt"/>
</dbReference>
<evidence type="ECO:0000256" key="2">
    <source>
        <dbReference type="ARBA" id="ARBA00005699"/>
    </source>
</evidence>
<evidence type="ECO:0000256" key="3">
    <source>
        <dbReference type="ARBA" id="ARBA00022448"/>
    </source>
</evidence>
<sequence length="213" mass="22828">MSSLMFRPLARRHHQIVRSTLRRYASDAAKPTAESAASTASAAAKAQETAANVAAKAQDLFNKGVAAAGPVAAKLGDSINKAPAGGNKIVGAIQRTIPQVVYYSKVAAELGKHIWNGRQMSPPSLESFQSFYRPYVGPFLNPANWLGQIKSIRPRISTLPDPETALNSVRAIPTQSLSQYAIVAAECVGFFTVGTMIGKRKIVGYRGGVREHH</sequence>
<comment type="similarity">
    <text evidence="2">Belongs to the ATPase g subunit family.</text>
</comment>
<evidence type="ECO:0000256" key="1">
    <source>
        <dbReference type="ARBA" id="ARBA00004325"/>
    </source>
</evidence>
<evidence type="ECO:0000256" key="6">
    <source>
        <dbReference type="ARBA" id="ARBA00023065"/>
    </source>
</evidence>
<reference evidence="10 11" key="1">
    <citation type="submission" date="2013-05" db="EMBL/GenBank/DDBJ databases">
        <title>Drechslerella stenobrocha genome reveals carnivorous origination and mechanical trapping mechanism of predatory fungi.</title>
        <authorList>
            <person name="Liu X."/>
            <person name="Zhang W."/>
            <person name="Liu K."/>
        </authorList>
    </citation>
    <scope>NUCLEOTIDE SEQUENCE [LARGE SCALE GENOMIC DNA]</scope>
    <source>
        <strain evidence="10 11">248</strain>
    </source>
</reference>
<keyword evidence="8" id="KW-0472">Membrane</keyword>
<dbReference type="Pfam" id="PF04718">
    <property type="entry name" value="ATP-synt_G"/>
    <property type="match status" value="1"/>
</dbReference>
<evidence type="ECO:0000313" key="11">
    <source>
        <dbReference type="Proteomes" id="UP000024837"/>
    </source>
</evidence>
<evidence type="ECO:0000256" key="8">
    <source>
        <dbReference type="ARBA" id="ARBA00023136"/>
    </source>
</evidence>
<dbReference type="GO" id="GO:0031966">
    <property type="term" value="C:mitochondrial membrane"/>
    <property type="evidence" value="ECO:0007669"/>
    <property type="project" value="UniProtKB-SubCell"/>
</dbReference>
<evidence type="ECO:0008006" key="12">
    <source>
        <dbReference type="Google" id="ProtNLM"/>
    </source>
</evidence>
<dbReference type="AlphaFoldDB" id="W7IHG1"/>
<dbReference type="GO" id="GO:0015986">
    <property type="term" value="P:proton motive force-driven ATP synthesis"/>
    <property type="evidence" value="ECO:0007669"/>
    <property type="project" value="InterPro"/>
</dbReference>
<dbReference type="Proteomes" id="UP000024837">
    <property type="component" value="Unassembled WGS sequence"/>
</dbReference>
<keyword evidence="11" id="KW-1185">Reference proteome</keyword>
<proteinExistence type="inferred from homology"/>
<dbReference type="EMBL" id="KI966372">
    <property type="protein sequence ID" value="EWC48685.1"/>
    <property type="molecule type" value="Genomic_DNA"/>
</dbReference>
<evidence type="ECO:0000256" key="4">
    <source>
        <dbReference type="ARBA" id="ARBA00022547"/>
    </source>
</evidence>
<accession>W7IHG1</accession>
<evidence type="ECO:0000256" key="7">
    <source>
        <dbReference type="ARBA" id="ARBA00023128"/>
    </source>
</evidence>
<dbReference type="GO" id="GO:0015078">
    <property type="term" value="F:proton transmembrane transporter activity"/>
    <property type="evidence" value="ECO:0007669"/>
    <property type="project" value="InterPro"/>
</dbReference>
<organism evidence="10 11">
    <name type="scientific">Drechslerella stenobrocha 248</name>
    <dbReference type="NCBI Taxonomy" id="1043628"/>
    <lineage>
        <taxon>Eukaryota</taxon>
        <taxon>Fungi</taxon>
        <taxon>Dikarya</taxon>
        <taxon>Ascomycota</taxon>
        <taxon>Pezizomycotina</taxon>
        <taxon>Orbiliomycetes</taxon>
        <taxon>Orbiliales</taxon>
        <taxon>Orbiliaceae</taxon>
        <taxon>Drechslerella</taxon>
    </lineage>
</organism>
<name>W7IHG1_9PEZI</name>
<keyword evidence="6" id="KW-0406">Ion transport</keyword>
<dbReference type="OrthoDB" id="437at2759"/>
<evidence type="ECO:0000256" key="9">
    <source>
        <dbReference type="ARBA" id="ARBA00023310"/>
    </source>
</evidence>
<comment type="subcellular location">
    <subcellularLocation>
        <location evidence="1">Mitochondrion membrane</location>
    </subcellularLocation>
</comment>
<evidence type="ECO:0000256" key="5">
    <source>
        <dbReference type="ARBA" id="ARBA00022781"/>
    </source>
</evidence>